<dbReference type="EMBL" id="KI546078">
    <property type="protein sequence ID" value="EST46292.1"/>
    <property type="molecule type" value="Genomic_DNA"/>
</dbReference>
<dbReference type="VEuPathDB" id="GiardiaDB:SS50377_23191"/>
<evidence type="ECO:0000313" key="3">
    <source>
        <dbReference type="EMBL" id="KAH0575556.1"/>
    </source>
</evidence>
<reference evidence="2 3" key="1">
    <citation type="journal article" date="2014" name="PLoS Genet.">
        <title>The Genome of Spironucleus salmonicida Highlights a Fish Pathogen Adapted to Fluctuating Environments.</title>
        <authorList>
            <person name="Xu F."/>
            <person name="Jerlstrom-Hultqvist J."/>
            <person name="Einarsson E."/>
            <person name="Astvaldsson A."/>
            <person name="Svard S.G."/>
            <person name="Andersson J.O."/>
        </authorList>
    </citation>
    <scope>NUCLEOTIDE SEQUENCE</scope>
    <source>
        <strain evidence="3">ATCC 50377</strain>
    </source>
</reference>
<protein>
    <submittedName>
        <fullName evidence="2">Uncharacterized protein</fullName>
    </submittedName>
</protein>
<evidence type="ECO:0000313" key="4">
    <source>
        <dbReference type="Proteomes" id="UP000018208"/>
    </source>
</evidence>
<gene>
    <name evidence="2" type="ORF">SS50377_13678</name>
    <name evidence="3" type="ORF">SS50377_23191</name>
</gene>
<reference evidence="3" key="2">
    <citation type="submission" date="2020-12" db="EMBL/GenBank/DDBJ databases">
        <title>New Spironucleus salmonicida genome in near-complete chromosomes.</title>
        <authorList>
            <person name="Xu F."/>
            <person name="Kurt Z."/>
            <person name="Jimenez-Gonzalez A."/>
            <person name="Astvaldsson A."/>
            <person name="Andersson J.O."/>
            <person name="Svard S.G."/>
        </authorList>
    </citation>
    <scope>NUCLEOTIDE SEQUENCE</scope>
    <source>
        <strain evidence="3">ATCC 50377</strain>
    </source>
</reference>
<dbReference type="Proteomes" id="UP000018208">
    <property type="component" value="Unassembled WGS sequence"/>
</dbReference>
<sequence>MRSCSPTSKISNKLQQLTQYNQQMPNIKQQDLVDLIHVHQQNQFPEDEVPPSKLPYKLKVSKFPTNKPISKEERGWLLQLVQQELVKTLNQHSALELASQIQFELARHMQNAFKIPIFQHNQNPFSELIFIQKKLSDFIADISSNSLIDNIDQYSETLRSNNQDNKIFIMETQQKQLQIEYDSLKTTYQIEQQKISTIEFQVQEMRKQRDDKHEINTRLVDKIKKMQNEIEEKQLQIEELKLQKNSNIIVNDVVSSNKIQLLPRPHSVNTSKILKNTGSLFDSKMKNKQLLVQQDILLPHNYTREDSLKYSQFQVKVDENISSISNHLNTTLVNSTTQKQIHDKTHLVNQFEAEIDMIPTQQVMKYNPKYKTQVPETIGYSRVEQAEIMMSDGLKVEEVESLFDPQFPDNYISCNYNNADIINFRDTEFNPITREITSIKKRIIPDNVNEQNIIFSSQKLVEGIIDQAEDDSYNLETKVINLIQQENNTNKTFDQFFSYTKDQFQFQQLKLTIQQHRNSLSHYTMPILLDDSLLINTDYQIKYQTHSPLLKQIQCIQLQNSAVQAILGTTSSGGIIGLYSATENDIQDSINQIKTSFIAPGGVSYSNSIFGANFATAQKNPFSSQQQINQDWNIIKGAVKENIDTLQEIRDIKVTKFFMDFLKKSKEPPHIMNLLLFYVKQYLASKAVSYNLCGLKNKPSCQLMKILGPVPIQDLISCITGQDFDKLINEGVVKINQKIYKEFQNISSSKNQAIFLEAINKLNFVNSEEIFGLQAIKKCLKQNKLTLYNYQQLLQQVDLIFTSRFAFQSRIKDHSVYQRGYIEFVQFLYTFILEQNNYIKEQADKVIVSLSYSSLVYIAYLNINEEKEKRNYIHYDNEKDKLSFSSTCSACNSQLLVIFHQILNDQFQEQDIEFIIFVYNVIRNISSYSSIINFSFIKQEVAEVAITKIFQQLQVAGISGFMKTVVDDVLQQLYKVVIKINDENIIVDIGKVIFLCLKCKEQLCSHFISTTVYKFEKLDNIKLEDYIRIMMTLVPKLSPQYPPMLDMFKSIYISYLIKNGNISIKNMLTNPDLYISQNITNFELKIYDYYSEFIPVLKLNRLFYSLSDISLVPINKQYELSIQELTPKIELAVKIISQSFVSNGLGLSPIFEPFIIPSAFNACDFRLGANPDTELTFLDQQRPLSLMIGKSVTLLFLGFKQAATQDQLHSINFLQQMLTMILRGLSTLRVYQTFNPKQHEKRIQLISFYSNLIQQVGDFIMQNTYIDELKSAIGVDFDESIINDVDRLMMLSRNFLLQWKK</sequence>
<keyword evidence="4" id="KW-1185">Reference proteome</keyword>
<evidence type="ECO:0000256" key="1">
    <source>
        <dbReference type="SAM" id="Coils"/>
    </source>
</evidence>
<dbReference type="EMBL" id="AUWU02000003">
    <property type="protein sequence ID" value="KAH0575556.1"/>
    <property type="molecule type" value="Genomic_DNA"/>
</dbReference>
<feature type="coiled-coil region" evidence="1">
    <location>
        <begin position="216"/>
        <end position="243"/>
    </location>
</feature>
<name>V6LNP3_9EUKA</name>
<organism evidence="2">
    <name type="scientific">Spironucleus salmonicida</name>
    <dbReference type="NCBI Taxonomy" id="348837"/>
    <lineage>
        <taxon>Eukaryota</taxon>
        <taxon>Metamonada</taxon>
        <taxon>Diplomonadida</taxon>
        <taxon>Hexamitidae</taxon>
        <taxon>Hexamitinae</taxon>
        <taxon>Spironucleus</taxon>
    </lineage>
</organism>
<proteinExistence type="predicted"/>
<keyword evidence="1" id="KW-0175">Coiled coil</keyword>
<accession>V6LNP3</accession>
<evidence type="ECO:0000313" key="2">
    <source>
        <dbReference type="EMBL" id="EST46292.1"/>
    </source>
</evidence>